<sequence length="413" mass="46560">MKAPAFAGLRGYVRASLRGDHIETFINATALEQIRIWDVRRLLDGRAECYLLASDYLRLRPLLKKTGCRIHVERRFGLPFSIVRIRRRKFFAMGGILFLLGLYMLSSLVWSIEVTGNVRISAEEVLKQARQQGIYPFQWTFRLRDPDAVSKAMNTQLKGVSWIGIERNGTKIRIHVVESTLPENKGLVNPRHLVAKIDGVITHIIAERGRPVVRQHSRVKKGDILISGQIGTEELPSTVAAKGEVRGLVWHEYDVAAPLVTKRKVYTGEQKELRYVTAGERRLQIAGYGGIPFDSYETIVVAKRLQWRQWVLPFGWQTEVLKEAHIISEERSEQEAAAAGLQEARADVLAKNGPDARIHEEKILHQKADNGKVVMKVLFEVEQSIAEELPIVPQAQPDPGAQEEKAAPPQARG</sequence>
<dbReference type="PIRSF" id="PIRSF029895">
    <property type="entry name" value="SpoIV"/>
    <property type="match status" value="1"/>
</dbReference>
<dbReference type="RefSeq" id="WP_119791178.1">
    <property type="nucleotide sequence ID" value="NZ_QYZD01000002.1"/>
</dbReference>
<dbReference type="InterPro" id="IPR010690">
    <property type="entry name" value="YqfD"/>
</dbReference>
<protein>
    <submittedName>
        <fullName evidence="3">Sporulation protein YqfD</fullName>
    </submittedName>
</protein>
<gene>
    <name evidence="3" type="primary">yqfD</name>
    <name evidence="3" type="ORF">DQX05_04350</name>
</gene>
<dbReference type="Pfam" id="PF06898">
    <property type="entry name" value="YqfD"/>
    <property type="match status" value="1"/>
</dbReference>
<proteinExistence type="predicted"/>
<evidence type="ECO:0000256" key="2">
    <source>
        <dbReference type="SAM" id="Phobius"/>
    </source>
</evidence>
<keyword evidence="2" id="KW-0472">Membrane</keyword>
<evidence type="ECO:0000256" key="1">
    <source>
        <dbReference type="SAM" id="MobiDB-lite"/>
    </source>
</evidence>
<accession>A0A3A3H7W0</accession>
<feature type="transmembrane region" description="Helical" evidence="2">
    <location>
        <begin position="90"/>
        <end position="112"/>
    </location>
</feature>
<dbReference type="OrthoDB" id="1640349at2"/>
<evidence type="ECO:0000313" key="3">
    <source>
        <dbReference type="EMBL" id="RJG26126.1"/>
    </source>
</evidence>
<keyword evidence="2" id="KW-1133">Transmembrane helix</keyword>
<dbReference type="Proteomes" id="UP000266177">
    <property type="component" value="Unassembled WGS sequence"/>
</dbReference>
<reference evidence="3 4" key="1">
    <citation type="submission" date="2018-09" db="EMBL/GenBank/DDBJ databases">
        <title>Paenibacillus SK2017-BO5.</title>
        <authorList>
            <person name="Piskunova J.V."/>
            <person name="Dubiley S.A."/>
            <person name="Severinov K.V."/>
        </authorList>
    </citation>
    <scope>NUCLEOTIDE SEQUENCE [LARGE SCALE GENOMIC DNA]</scope>
    <source>
        <strain evidence="3 4">BO5</strain>
    </source>
</reference>
<name>A0A3A3H7W0_PANTH</name>
<dbReference type="EMBL" id="QYZD01000002">
    <property type="protein sequence ID" value="RJG26126.1"/>
    <property type="molecule type" value="Genomic_DNA"/>
</dbReference>
<feature type="region of interest" description="Disordered" evidence="1">
    <location>
        <begin position="390"/>
        <end position="413"/>
    </location>
</feature>
<evidence type="ECO:0000313" key="4">
    <source>
        <dbReference type="Proteomes" id="UP000266177"/>
    </source>
</evidence>
<organism evidence="3 4">
    <name type="scientific">Paenibacillus thiaminolyticus</name>
    <name type="common">Bacillus thiaminolyticus</name>
    <dbReference type="NCBI Taxonomy" id="49283"/>
    <lineage>
        <taxon>Bacteria</taxon>
        <taxon>Bacillati</taxon>
        <taxon>Bacillota</taxon>
        <taxon>Bacilli</taxon>
        <taxon>Bacillales</taxon>
        <taxon>Paenibacillaceae</taxon>
        <taxon>Paenibacillus</taxon>
    </lineage>
</organism>
<keyword evidence="2" id="KW-0812">Transmembrane</keyword>
<comment type="caution">
    <text evidence="3">The sequence shown here is derived from an EMBL/GenBank/DDBJ whole genome shotgun (WGS) entry which is preliminary data.</text>
</comment>
<dbReference type="AlphaFoldDB" id="A0A3A3H7W0"/>
<dbReference type="NCBIfam" id="TIGR02876">
    <property type="entry name" value="spore_yqfD"/>
    <property type="match status" value="1"/>
</dbReference>